<dbReference type="Proteomes" id="UP000198953">
    <property type="component" value="Unassembled WGS sequence"/>
</dbReference>
<dbReference type="STRING" id="46177.SAMN05660976_05396"/>
<dbReference type="AlphaFoldDB" id="A0A1H7Z6T2"/>
<dbReference type="RefSeq" id="WP_091103511.1">
    <property type="nucleotide sequence ID" value="NZ_FOBF01000014.1"/>
</dbReference>
<keyword evidence="3" id="KW-1185">Reference proteome</keyword>
<sequence length="157" mass="16354">MKSGKLMLRWASGIMIVLGAGHLSLLAVMAREDVARWVDRGMWAAVPLELSDRGAVQTPASLQNEVTFWAGPGSFAVALILLGCLTWHLAGRGVAVPAAIGWGLAAWCALGGVLLVPSPFFAGTIAGALIVLAARKGRRSEADRRAGRPAAGARETT</sequence>
<organism evidence="2 3">
    <name type="scientific">Nonomuraea pusilla</name>
    <dbReference type="NCBI Taxonomy" id="46177"/>
    <lineage>
        <taxon>Bacteria</taxon>
        <taxon>Bacillati</taxon>
        <taxon>Actinomycetota</taxon>
        <taxon>Actinomycetes</taxon>
        <taxon>Streptosporangiales</taxon>
        <taxon>Streptosporangiaceae</taxon>
        <taxon>Nonomuraea</taxon>
    </lineage>
</organism>
<evidence type="ECO:0000256" key="1">
    <source>
        <dbReference type="SAM" id="Phobius"/>
    </source>
</evidence>
<dbReference type="Pfam" id="PF20064">
    <property type="entry name" value="DUF6463"/>
    <property type="match status" value="1"/>
</dbReference>
<feature type="transmembrane region" description="Helical" evidence="1">
    <location>
        <begin position="120"/>
        <end position="135"/>
    </location>
</feature>
<evidence type="ECO:0000313" key="3">
    <source>
        <dbReference type="Proteomes" id="UP000198953"/>
    </source>
</evidence>
<feature type="transmembrane region" description="Helical" evidence="1">
    <location>
        <begin position="66"/>
        <end position="87"/>
    </location>
</feature>
<gene>
    <name evidence="2" type="ORF">SAMN05660976_05396</name>
</gene>
<keyword evidence="1" id="KW-1133">Transmembrane helix</keyword>
<evidence type="ECO:0000313" key="2">
    <source>
        <dbReference type="EMBL" id="SEM53177.1"/>
    </source>
</evidence>
<dbReference type="EMBL" id="FOBF01000014">
    <property type="protein sequence ID" value="SEM53177.1"/>
    <property type="molecule type" value="Genomic_DNA"/>
</dbReference>
<keyword evidence="1" id="KW-0812">Transmembrane</keyword>
<proteinExistence type="predicted"/>
<keyword evidence="1" id="KW-0472">Membrane</keyword>
<dbReference type="OrthoDB" id="3574450at2"/>
<accession>A0A1H7Z6T2</accession>
<dbReference type="InterPro" id="IPR045590">
    <property type="entry name" value="DUF6463"/>
</dbReference>
<protein>
    <submittedName>
        <fullName evidence="2">Uncharacterized protein</fullName>
    </submittedName>
</protein>
<reference evidence="2 3" key="1">
    <citation type="submission" date="2016-10" db="EMBL/GenBank/DDBJ databases">
        <authorList>
            <person name="de Groot N.N."/>
        </authorList>
    </citation>
    <scope>NUCLEOTIDE SEQUENCE [LARGE SCALE GENOMIC DNA]</scope>
    <source>
        <strain evidence="2 3">DSM 43357</strain>
    </source>
</reference>
<name>A0A1H7Z6T2_9ACTN</name>